<evidence type="ECO:0000313" key="6">
    <source>
        <dbReference type="Proteomes" id="UP000619355"/>
    </source>
</evidence>
<sequence length="1362" mass="144644">MHLPIAALAGCAALTGGLLQAAPAVAAATPGPGHVAGAHAPQGPPGRVAHPDRTLGDGWKASTDRAVTGAADTGGFKILAADSSQAYAWKTAAELSEPGLTADSWIGNQCVMDRDHVAAVYAPRAFTNKPDLMQGGAFAAIVDTSTGHVKKLPFTVSLAYFDPSCNTRTHTAAFTAFRDVNDPALTKTRVVTVDTAGKSLGRAALKGEITSAVPVEDGTVAARGHNLVHIDRAGKVKDLVTADSVPFDIRPARNGDIAFVDRKDTRTSQAKVWSGHGRPALVATGKLGDLDLMPGEAGRVFLTGHPKGAPSVKGTGITRIDAPADTDISTRGRLAVEPVLTPGIRAGLAHIKGAGKGFTKNEPAPQDTRPTPETVDTDQPVTVTSTATTTGEKVTQSVADTTAPSGKNPSPALPASAGRGKGNSVAQVNDPNTAVDPRDTDRICAISRNDVNAQALQPTPNQVEWAVDMAVRGQLRSQYLRQGGYRSQTGLGTIDPQGLFPVPKLAGGDGKGRIPANVLLGIMAQESNLWQAEGGSIPGQMGNPLAAMDGYYGRKAVEDDPDAYWKIHWDKSDCGYGVGQVTDGMRLAGHEKTDDNGHKETALSPGLQKAVAVDYATNIAAAMQILADKWNEVHAAGQTVTVNNDDPSMVENWFTAVWNYNLGFNPGADAGKNAGHWGLGWYNNPANPLYKKSWGHPFMDTDVDGPTANKDAAHPQDWPYEEKVMGWAAWSMDTGFSYGTDGKQDWLGDSGYNTAGFQPAWWTSKDYRSHVSPPLDAFCNTKNNCDPNVPPNCPNKECYTQYWWNQPNVTWKPLCPTTCGHENIKYQSLISEPGQGHRLHDGTPVCTGAPSGAKVVASVPNGTPTWSDCGSTSSAGTFGFRFFPDSDGYYEGKEDLHQVGGGYGGHYWYAHTRNADHLGGDGGRMAINGVWTLGQDLGWARVLVHLPDTGAQTRQAKYHVLNSDSKSPDRSVQQRAGRWVSLGAFHFTGRPAVMLSNVTDDGTADEDIAWGSVAFQPLPGKPKNAVVAMGDSYSSGEGASEGDRDYYPETNYRSKLDDNARNACHRSTQAWSRQAALPGASKSIGQLDDALDPSMDYHLIACSGARTYNVLPKKVDDSALSAGESQNGEEPQLDKGYLDQNTTLVTISIGGNDSRFSQIVQKCLLSIGNGSCQGETFDKTDDSVKGRDKQFVGQPLETAVPGLVNQVVRQDITRVLREIHKRAQNAKIVLMGYPPLISDKGSCLNIGFSGMAIGLSEASAAWLDDTADTLATAMQGAADDAKATGINVWFSNPKSDFAGKGVCGNPEQVHGLVKTLVASDEPIKDWPLISKYGLSAQSFHPKIGGARLYANALQRTMAGMGL</sequence>
<name>A0A919C382_9ACTN</name>
<feature type="compositionally biased region" description="Polar residues" evidence="3">
    <location>
        <begin position="396"/>
        <end position="408"/>
    </location>
</feature>
<protein>
    <recommendedName>
        <fullName evidence="7">SGNH hydrolase-type esterase domain-containing protein</fullName>
    </recommendedName>
</protein>
<dbReference type="RefSeq" id="WP_229899244.1">
    <property type="nucleotide sequence ID" value="NZ_BNBF01000003.1"/>
</dbReference>
<keyword evidence="4" id="KW-0732">Signal</keyword>
<dbReference type="Gene3D" id="3.40.50.1110">
    <property type="entry name" value="SGNH hydrolase"/>
    <property type="match status" value="1"/>
</dbReference>
<accession>A0A919C382</accession>
<evidence type="ECO:0000256" key="4">
    <source>
        <dbReference type="SAM" id="SignalP"/>
    </source>
</evidence>
<dbReference type="InterPro" id="IPR036514">
    <property type="entry name" value="SGNH_hydro_sf"/>
</dbReference>
<dbReference type="GO" id="GO:0019433">
    <property type="term" value="P:triglyceride catabolic process"/>
    <property type="evidence" value="ECO:0007669"/>
    <property type="project" value="TreeGrafter"/>
</dbReference>
<comment type="caution">
    <text evidence="5">The sequence shown here is derived from an EMBL/GenBank/DDBJ whole genome shotgun (WGS) entry which is preliminary data.</text>
</comment>
<gene>
    <name evidence="5" type="ORF">GCM10018980_15150</name>
</gene>
<evidence type="ECO:0000256" key="1">
    <source>
        <dbReference type="PIRSR" id="PIRSR637460-1"/>
    </source>
</evidence>
<feature type="compositionally biased region" description="Low complexity" evidence="3">
    <location>
        <begin position="377"/>
        <end position="395"/>
    </location>
</feature>
<proteinExistence type="predicted"/>
<evidence type="ECO:0000313" key="5">
    <source>
        <dbReference type="EMBL" id="GHG40679.1"/>
    </source>
</evidence>
<organism evidence="5 6">
    <name type="scientific">Streptomyces capoamus</name>
    <dbReference type="NCBI Taxonomy" id="68183"/>
    <lineage>
        <taxon>Bacteria</taxon>
        <taxon>Bacillati</taxon>
        <taxon>Actinomycetota</taxon>
        <taxon>Actinomycetes</taxon>
        <taxon>Kitasatosporales</taxon>
        <taxon>Streptomycetaceae</taxon>
        <taxon>Streptomyces</taxon>
    </lineage>
</organism>
<reference evidence="6" key="1">
    <citation type="journal article" date="2019" name="Int. J. Syst. Evol. Microbiol.">
        <title>The Global Catalogue of Microorganisms (GCM) 10K type strain sequencing project: providing services to taxonomists for standard genome sequencing and annotation.</title>
        <authorList>
            <consortium name="The Broad Institute Genomics Platform"/>
            <consortium name="The Broad Institute Genome Sequencing Center for Infectious Disease"/>
            <person name="Wu L."/>
            <person name="Ma J."/>
        </authorList>
    </citation>
    <scope>NUCLEOTIDE SEQUENCE [LARGE SCALE GENOMIC DNA]</scope>
    <source>
        <strain evidence="6">JCM 4253</strain>
    </source>
</reference>
<dbReference type="PANTHER" id="PTHR37981">
    <property type="entry name" value="LIPASE 2"/>
    <property type="match status" value="1"/>
</dbReference>
<dbReference type="PANTHER" id="PTHR37981:SF1">
    <property type="entry name" value="SGNH HYDROLASE-TYPE ESTERASE DOMAIN-CONTAINING PROTEIN"/>
    <property type="match status" value="1"/>
</dbReference>
<dbReference type="EMBL" id="BNBF01000003">
    <property type="protein sequence ID" value="GHG40679.1"/>
    <property type="molecule type" value="Genomic_DNA"/>
</dbReference>
<dbReference type="Proteomes" id="UP000619355">
    <property type="component" value="Unassembled WGS sequence"/>
</dbReference>
<feature type="disulfide bond" evidence="2">
    <location>
        <begin position="1064"/>
        <end position="1102"/>
    </location>
</feature>
<keyword evidence="6" id="KW-1185">Reference proteome</keyword>
<dbReference type="GO" id="GO:0004806">
    <property type="term" value="F:triacylglycerol lipase activity"/>
    <property type="evidence" value="ECO:0007669"/>
    <property type="project" value="TreeGrafter"/>
</dbReference>
<evidence type="ECO:0000256" key="2">
    <source>
        <dbReference type="PIRSR" id="PIRSR637460-2"/>
    </source>
</evidence>
<dbReference type="InterPro" id="IPR037460">
    <property type="entry name" value="SEST-like"/>
</dbReference>
<feature type="signal peptide" evidence="4">
    <location>
        <begin position="1"/>
        <end position="21"/>
    </location>
</feature>
<dbReference type="CDD" id="cd01823">
    <property type="entry name" value="SEST_like"/>
    <property type="match status" value="1"/>
</dbReference>
<feature type="active site" evidence="1">
    <location>
        <position position="1340"/>
    </location>
</feature>
<dbReference type="SUPFAM" id="SSF52266">
    <property type="entry name" value="SGNH hydrolase"/>
    <property type="match status" value="1"/>
</dbReference>
<evidence type="ECO:0008006" key="7">
    <source>
        <dbReference type="Google" id="ProtNLM"/>
    </source>
</evidence>
<feature type="region of interest" description="Disordered" evidence="3">
    <location>
        <begin position="354"/>
        <end position="438"/>
    </location>
</feature>
<feature type="chain" id="PRO_5038691993" description="SGNH hydrolase-type esterase domain-containing protein" evidence="4">
    <location>
        <begin position="22"/>
        <end position="1362"/>
    </location>
</feature>
<evidence type="ECO:0000256" key="3">
    <source>
        <dbReference type="SAM" id="MobiDB-lite"/>
    </source>
</evidence>
<feature type="active site" description="Nucleophile" evidence="1">
    <location>
        <position position="1032"/>
    </location>
</feature>
<feature type="region of interest" description="Disordered" evidence="3">
    <location>
        <begin position="29"/>
        <end position="54"/>
    </location>
</feature>
<keyword evidence="2" id="KW-1015">Disulfide bond</keyword>
<feature type="compositionally biased region" description="Low complexity" evidence="3">
    <location>
        <begin position="29"/>
        <end position="41"/>
    </location>
</feature>